<dbReference type="InterPro" id="IPR000994">
    <property type="entry name" value="Pept_M24"/>
</dbReference>
<dbReference type="PANTHER" id="PTHR46112:SF2">
    <property type="entry name" value="XAA-PRO AMINOPEPTIDASE P-RELATED"/>
    <property type="match status" value="1"/>
</dbReference>
<reference evidence="2" key="1">
    <citation type="submission" date="2022-09" db="EMBL/GenBank/DDBJ databases">
        <title>Enrichment on poylsaccharides allowed isolation of novel metabolic and taxonomic groups of Haloarchaea.</title>
        <authorList>
            <person name="Sorokin D.Y."/>
            <person name="Elcheninov A.G."/>
            <person name="Khizhniak T.V."/>
            <person name="Kolganova T.V."/>
            <person name="Kublanov I.V."/>
        </authorList>
    </citation>
    <scope>NUCLEOTIDE SEQUENCE</scope>
    <source>
        <strain evidence="2">AArc-xg1-1</strain>
    </source>
</reference>
<sequence length="374" mass="40833">MEKLERLDAYLEANDLASVWFARPNSYAWLTGGSSVIDREADAGVAAVGYDGDQRRVLTDTIEAERTMAEEVPDLPEDTPVETFPWYEDSLAGALADLVEGPAAADIDVPGFESVDPMALRQPLTETDRQRYRELGRATATAVESVCRELRPEDTEHEVASALRIALSARQIEAPVVLVGSAARAQQYRHYTPKEAELGDYVLLSVTAQRHGLHASCTRTVAFDPPEWLEDRHTTAARVETEAIATTQAQAQTDAGTAGDVFAAIQNAYATLGYEGEWELHHQGGAAGFAGREWIATPDHEAPVTAPMAYTWNPTVQGAKSEDTVLITEDEIEVLTTTGHWPTRTVRAVDHDLELERPGILGIHDDDGDDGRTD</sequence>
<comment type="caution">
    <text evidence="2">The sequence shown here is derived from an EMBL/GenBank/DDBJ whole genome shotgun (WGS) entry which is preliminary data.</text>
</comment>
<dbReference type="RefSeq" id="WP_338002298.1">
    <property type="nucleotide sequence ID" value="NZ_JAOPKA010000001.1"/>
</dbReference>
<organism evidence="2 3">
    <name type="scientific">Natronoglomus mannanivorans</name>
    <dbReference type="NCBI Taxonomy" id="2979990"/>
    <lineage>
        <taxon>Archaea</taxon>
        <taxon>Methanobacteriati</taxon>
        <taxon>Methanobacteriota</taxon>
        <taxon>Stenosarchaea group</taxon>
        <taxon>Halobacteria</taxon>
        <taxon>Halobacteriales</taxon>
        <taxon>Natrialbaceae</taxon>
        <taxon>Natronoglomus</taxon>
    </lineage>
</organism>
<accession>A0AAP2YVX0</accession>
<name>A0AAP2YVX0_9EURY</name>
<evidence type="ECO:0000313" key="3">
    <source>
        <dbReference type="Proteomes" id="UP001321018"/>
    </source>
</evidence>
<dbReference type="InterPro" id="IPR036005">
    <property type="entry name" value="Creatinase/aminopeptidase-like"/>
</dbReference>
<dbReference type="Gene3D" id="3.90.230.10">
    <property type="entry name" value="Creatinase/methionine aminopeptidase superfamily"/>
    <property type="match status" value="1"/>
</dbReference>
<evidence type="ECO:0000313" key="2">
    <source>
        <dbReference type="EMBL" id="MCU4740469.1"/>
    </source>
</evidence>
<dbReference type="EMBL" id="JAOPKA010000001">
    <property type="protein sequence ID" value="MCU4740469.1"/>
    <property type="molecule type" value="Genomic_DNA"/>
</dbReference>
<dbReference type="Proteomes" id="UP001321018">
    <property type="component" value="Unassembled WGS sequence"/>
</dbReference>
<evidence type="ECO:0000259" key="1">
    <source>
        <dbReference type="Pfam" id="PF00557"/>
    </source>
</evidence>
<dbReference type="AlphaFoldDB" id="A0AAP2YVX0"/>
<feature type="domain" description="Peptidase M24" evidence="1">
    <location>
        <begin position="131"/>
        <end position="329"/>
    </location>
</feature>
<protein>
    <submittedName>
        <fullName evidence="2">M24 family metallopeptidase</fullName>
    </submittedName>
</protein>
<dbReference type="PANTHER" id="PTHR46112">
    <property type="entry name" value="AMINOPEPTIDASE"/>
    <property type="match status" value="1"/>
</dbReference>
<proteinExistence type="predicted"/>
<dbReference type="InterPro" id="IPR050659">
    <property type="entry name" value="Peptidase_M24B"/>
</dbReference>
<dbReference type="Pfam" id="PF00557">
    <property type="entry name" value="Peptidase_M24"/>
    <property type="match status" value="1"/>
</dbReference>
<gene>
    <name evidence="2" type="ORF">OB960_03540</name>
</gene>
<dbReference type="CDD" id="cd01066">
    <property type="entry name" value="APP_MetAP"/>
    <property type="match status" value="1"/>
</dbReference>
<dbReference type="SUPFAM" id="SSF55920">
    <property type="entry name" value="Creatinase/aminopeptidase"/>
    <property type="match status" value="1"/>
</dbReference>